<dbReference type="PANTHER" id="PTHR24418">
    <property type="entry name" value="TYROSINE-PROTEIN KINASE"/>
    <property type="match status" value="1"/>
</dbReference>
<dbReference type="Gene3D" id="3.30.200.20">
    <property type="entry name" value="Phosphorylase Kinase, domain 1"/>
    <property type="match status" value="1"/>
</dbReference>
<evidence type="ECO:0000313" key="5">
    <source>
        <dbReference type="EMBL" id="VEL09985.1"/>
    </source>
</evidence>
<dbReference type="Gene3D" id="3.30.505.10">
    <property type="entry name" value="SH2 domain"/>
    <property type="match status" value="1"/>
</dbReference>
<name>A0A448WER9_9PLAT</name>
<comment type="caution">
    <text evidence="5">The sequence shown here is derived from an EMBL/GenBank/DDBJ whole genome shotgun (WGS) entry which is preliminary data.</text>
</comment>
<evidence type="ECO:0000256" key="3">
    <source>
        <dbReference type="PROSITE-ProRule" id="PRU00191"/>
    </source>
</evidence>
<dbReference type="OrthoDB" id="4062651at2759"/>
<gene>
    <name evidence="5" type="ORF">PXEA_LOCUS3425</name>
</gene>
<dbReference type="SUPFAM" id="SSF55550">
    <property type="entry name" value="SH2 domain"/>
    <property type="match status" value="1"/>
</dbReference>
<dbReference type="PROSITE" id="PS50001">
    <property type="entry name" value="SH2"/>
    <property type="match status" value="1"/>
</dbReference>
<dbReference type="AlphaFoldDB" id="A0A448WER9"/>
<keyword evidence="2" id="KW-0067">ATP-binding</keyword>
<keyword evidence="6" id="KW-1185">Reference proteome</keyword>
<reference evidence="5" key="1">
    <citation type="submission" date="2018-11" db="EMBL/GenBank/DDBJ databases">
        <authorList>
            <consortium name="Pathogen Informatics"/>
        </authorList>
    </citation>
    <scope>NUCLEOTIDE SEQUENCE</scope>
</reference>
<keyword evidence="3" id="KW-0727">SH2 domain</keyword>
<evidence type="ECO:0000256" key="2">
    <source>
        <dbReference type="ARBA" id="ARBA00022840"/>
    </source>
</evidence>
<organism evidence="5 6">
    <name type="scientific">Protopolystoma xenopodis</name>
    <dbReference type="NCBI Taxonomy" id="117903"/>
    <lineage>
        <taxon>Eukaryota</taxon>
        <taxon>Metazoa</taxon>
        <taxon>Spiralia</taxon>
        <taxon>Lophotrochozoa</taxon>
        <taxon>Platyhelminthes</taxon>
        <taxon>Monogenea</taxon>
        <taxon>Polyopisthocotylea</taxon>
        <taxon>Polystomatidea</taxon>
        <taxon>Polystomatidae</taxon>
        <taxon>Protopolystoma</taxon>
    </lineage>
</organism>
<accession>A0A448WER9</accession>
<dbReference type="InterPro" id="IPR050198">
    <property type="entry name" value="Non-receptor_tyrosine_kinases"/>
</dbReference>
<sequence>MWECSQTCKWQYAIERPKEETCFRENARIYFHACIQPRASDIVYQIRPTCLLTLSVRDLDHGAGAGGGGGSSGNANSMGPVNMVKHYRVKQFDQGGAYITTRRGFPDLRSLVSHYSRVPDGLCCRLSQSCPRPTPVTSDLSVATRHCWEVSRTSIRLVEQLGAGQFGEVWKGILTALPFP</sequence>
<feature type="domain" description="SH2" evidence="4">
    <location>
        <begin position="2"/>
        <end position="130"/>
    </location>
</feature>
<dbReference type="Proteomes" id="UP000784294">
    <property type="component" value="Unassembled WGS sequence"/>
</dbReference>
<protein>
    <recommendedName>
        <fullName evidence="4">SH2 domain-containing protein</fullName>
    </recommendedName>
</protein>
<dbReference type="Pfam" id="PF00017">
    <property type="entry name" value="SH2"/>
    <property type="match status" value="1"/>
</dbReference>
<proteinExistence type="predicted"/>
<evidence type="ECO:0000256" key="1">
    <source>
        <dbReference type="ARBA" id="ARBA00022741"/>
    </source>
</evidence>
<dbReference type="GO" id="GO:0005524">
    <property type="term" value="F:ATP binding"/>
    <property type="evidence" value="ECO:0007669"/>
    <property type="project" value="UniProtKB-KW"/>
</dbReference>
<dbReference type="EMBL" id="CAAALY010007736">
    <property type="protein sequence ID" value="VEL09985.1"/>
    <property type="molecule type" value="Genomic_DNA"/>
</dbReference>
<dbReference type="InterPro" id="IPR036860">
    <property type="entry name" value="SH2_dom_sf"/>
</dbReference>
<evidence type="ECO:0000259" key="4">
    <source>
        <dbReference type="PROSITE" id="PS50001"/>
    </source>
</evidence>
<dbReference type="InterPro" id="IPR000980">
    <property type="entry name" value="SH2"/>
</dbReference>
<evidence type="ECO:0000313" key="6">
    <source>
        <dbReference type="Proteomes" id="UP000784294"/>
    </source>
</evidence>
<keyword evidence="1" id="KW-0547">Nucleotide-binding</keyword>